<evidence type="ECO:0000259" key="5">
    <source>
        <dbReference type="SMART" id="SM00903"/>
    </source>
</evidence>
<dbReference type="AlphaFoldDB" id="A0A387BSL5"/>
<keyword evidence="2" id="KW-0285">Flavoprotein</keyword>
<dbReference type="Gene3D" id="2.30.110.10">
    <property type="entry name" value="Electron Transport, Fmn-binding Protein, Chain A"/>
    <property type="match status" value="1"/>
</dbReference>
<dbReference type="PANTHER" id="PTHR33798">
    <property type="entry name" value="FLAVOPROTEIN OXYGENASE"/>
    <property type="match status" value="1"/>
</dbReference>
<dbReference type="PANTHER" id="PTHR33798:SF5">
    <property type="entry name" value="FLAVIN REDUCTASE LIKE DOMAIN-CONTAINING PROTEIN"/>
    <property type="match status" value="1"/>
</dbReference>
<dbReference type="Proteomes" id="UP000269374">
    <property type="component" value="Chromosome"/>
</dbReference>
<evidence type="ECO:0000256" key="1">
    <source>
        <dbReference type="ARBA" id="ARBA00001917"/>
    </source>
</evidence>
<evidence type="ECO:0000313" key="6">
    <source>
        <dbReference type="EMBL" id="AYG01461.1"/>
    </source>
</evidence>
<keyword evidence="3" id="KW-0288">FMN</keyword>
<evidence type="ECO:0000256" key="3">
    <source>
        <dbReference type="ARBA" id="ARBA00022643"/>
    </source>
</evidence>
<gene>
    <name evidence="6" type="ORF">D7I46_10530</name>
</gene>
<comment type="similarity">
    <text evidence="4">Belongs to the flavoredoxin family.</text>
</comment>
<dbReference type="InterPro" id="IPR002563">
    <property type="entry name" value="Flavin_Rdtase-like_dom"/>
</dbReference>
<organism evidence="6 7">
    <name type="scientific">Lactococcus allomyrinae</name>
    <dbReference type="NCBI Taxonomy" id="2419773"/>
    <lineage>
        <taxon>Bacteria</taxon>
        <taxon>Bacillati</taxon>
        <taxon>Bacillota</taxon>
        <taxon>Bacilli</taxon>
        <taxon>Lactobacillales</taxon>
        <taxon>Streptococcaceae</taxon>
        <taxon>Lactococcus</taxon>
    </lineage>
</organism>
<dbReference type="OrthoDB" id="9794638at2"/>
<proteinExistence type="inferred from homology"/>
<dbReference type="SUPFAM" id="SSF50475">
    <property type="entry name" value="FMN-binding split barrel"/>
    <property type="match status" value="1"/>
</dbReference>
<evidence type="ECO:0000313" key="7">
    <source>
        <dbReference type="Proteomes" id="UP000269374"/>
    </source>
</evidence>
<protein>
    <submittedName>
        <fullName evidence="6">Flavin reductase family protein</fullName>
    </submittedName>
</protein>
<reference evidence="6 7" key="1">
    <citation type="submission" date="2018-09" db="EMBL/GenBank/DDBJ databases">
        <title>Genome sequencing of strain 1JSPR-7.</title>
        <authorList>
            <person name="Heo J."/>
            <person name="Kim S.-J."/>
            <person name="Kwon S.-W."/>
        </authorList>
    </citation>
    <scope>NUCLEOTIDE SEQUENCE [LARGE SCALE GENOMIC DNA]</scope>
    <source>
        <strain evidence="6 7">1JSPR-7</strain>
    </source>
</reference>
<evidence type="ECO:0000256" key="4">
    <source>
        <dbReference type="ARBA" id="ARBA00038054"/>
    </source>
</evidence>
<name>A0A387BSL5_9LACT</name>
<sequence length="196" mass="21893">MKSYKADELNQQLVYKLLSGSVVPRPIAWLTTQNRDGLVNVAPFSFFNVASSHPPLLSIAFTGNKDSLNNLLSTQEAVVHLVNSDNVELMNLTASRVPAHISEAERFLIELTPSQMVKVPTIKNSSVRFETKLYQHIPLGDEGHLVLLEVIHFAFDDEILDEQNFHINTDKLAPIARLAGNDYAVLGETFTIKRPE</sequence>
<dbReference type="InterPro" id="IPR012349">
    <property type="entry name" value="Split_barrel_FMN-bd"/>
</dbReference>
<accession>A0A387BSL5</accession>
<dbReference type="KEGG" id="lact:D7I46_10530"/>
<dbReference type="GO" id="GO:0010181">
    <property type="term" value="F:FMN binding"/>
    <property type="evidence" value="ECO:0007669"/>
    <property type="project" value="InterPro"/>
</dbReference>
<dbReference type="SMART" id="SM00903">
    <property type="entry name" value="Flavin_Reduct"/>
    <property type="match status" value="1"/>
</dbReference>
<comment type="cofactor">
    <cofactor evidence="1">
        <name>FMN</name>
        <dbReference type="ChEBI" id="CHEBI:58210"/>
    </cofactor>
</comment>
<keyword evidence="7" id="KW-1185">Reference proteome</keyword>
<evidence type="ECO:0000256" key="2">
    <source>
        <dbReference type="ARBA" id="ARBA00022630"/>
    </source>
</evidence>
<dbReference type="EMBL" id="CP032627">
    <property type="protein sequence ID" value="AYG01461.1"/>
    <property type="molecule type" value="Genomic_DNA"/>
</dbReference>
<dbReference type="RefSeq" id="WP_120772834.1">
    <property type="nucleotide sequence ID" value="NZ_CP032627.1"/>
</dbReference>
<dbReference type="Pfam" id="PF01613">
    <property type="entry name" value="Flavin_Reduct"/>
    <property type="match status" value="1"/>
</dbReference>
<dbReference type="GO" id="GO:0016646">
    <property type="term" value="F:oxidoreductase activity, acting on the CH-NH group of donors, NAD or NADP as acceptor"/>
    <property type="evidence" value="ECO:0007669"/>
    <property type="project" value="UniProtKB-ARBA"/>
</dbReference>
<feature type="domain" description="Flavin reductase like" evidence="5">
    <location>
        <begin position="20"/>
        <end position="167"/>
    </location>
</feature>